<reference evidence="5" key="1">
    <citation type="submission" date="2023-11" db="UniProtKB">
        <authorList>
            <consortium name="WormBaseParasite"/>
        </authorList>
    </citation>
    <scope>IDENTIFICATION</scope>
</reference>
<evidence type="ECO:0000256" key="1">
    <source>
        <dbReference type="ARBA" id="ARBA00023157"/>
    </source>
</evidence>
<dbReference type="SUPFAM" id="SSF47862">
    <property type="entry name" value="Saposin"/>
    <property type="match status" value="2"/>
</dbReference>
<accession>A0AA84ZYC6</accession>
<evidence type="ECO:0000313" key="4">
    <source>
        <dbReference type="Proteomes" id="UP000050790"/>
    </source>
</evidence>
<dbReference type="PROSITE" id="PS50015">
    <property type="entry name" value="SAP_B"/>
    <property type="match status" value="2"/>
</dbReference>
<dbReference type="Proteomes" id="UP000050790">
    <property type="component" value="Unassembled WGS sequence"/>
</dbReference>
<dbReference type="InterPro" id="IPR011001">
    <property type="entry name" value="Saposin-like"/>
</dbReference>
<feature type="chain" id="PRO_5041660601" description="Saposin B-type domain-containing protein" evidence="2">
    <location>
        <begin position="21"/>
        <end position="334"/>
    </location>
</feature>
<feature type="domain" description="Saposin B-type" evidence="3">
    <location>
        <begin position="51"/>
        <end position="130"/>
    </location>
</feature>
<proteinExistence type="predicted"/>
<organism evidence="4 5">
    <name type="scientific">Schistosoma margrebowiei</name>
    <dbReference type="NCBI Taxonomy" id="48269"/>
    <lineage>
        <taxon>Eukaryota</taxon>
        <taxon>Metazoa</taxon>
        <taxon>Spiralia</taxon>
        <taxon>Lophotrochozoa</taxon>
        <taxon>Platyhelminthes</taxon>
        <taxon>Trematoda</taxon>
        <taxon>Digenea</taxon>
        <taxon>Strigeidida</taxon>
        <taxon>Schistosomatoidea</taxon>
        <taxon>Schistosomatidae</taxon>
        <taxon>Schistosoma</taxon>
    </lineage>
</organism>
<dbReference type="AlphaFoldDB" id="A0AA84ZYC6"/>
<dbReference type="Gene3D" id="1.10.225.10">
    <property type="entry name" value="Saposin-like"/>
    <property type="match status" value="2"/>
</dbReference>
<name>A0AA84ZYC6_9TREM</name>
<evidence type="ECO:0000259" key="3">
    <source>
        <dbReference type="PROSITE" id="PS50015"/>
    </source>
</evidence>
<dbReference type="PANTHER" id="PTHR11480">
    <property type="entry name" value="SAPOSIN-RELATED"/>
    <property type="match status" value="1"/>
</dbReference>
<evidence type="ECO:0000256" key="2">
    <source>
        <dbReference type="SAM" id="SignalP"/>
    </source>
</evidence>
<keyword evidence="1" id="KW-1015">Disulfide bond</keyword>
<feature type="signal peptide" evidence="2">
    <location>
        <begin position="1"/>
        <end position="20"/>
    </location>
</feature>
<dbReference type="WBParaSite" id="SMRG1_53700.1">
    <property type="protein sequence ID" value="SMRG1_53700.1"/>
    <property type="gene ID" value="SMRG1_53700"/>
</dbReference>
<dbReference type="InterPro" id="IPR008139">
    <property type="entry name" value="SaposinB_dom"/>
</dbReference>
<protein>
    <recommendedName>
        <fullName evidence="3">Saposin B-type domain-containing protein</fullName>
    </recommendedName>
</protein>
<dbReference type="InterPro" id="IPR051428">
    <property type="entry name" value="Sphingo_Act-Surfact_Prot"/>
</dbReference>
<keyword evidence="2" id="KW-0732">Signal</keyword>
<sequence>MNKYITILFITILIHTTINGIQLNNKQYRIETIQNRSNTDYTLIYLRNNQSTIKCSLCKIIVNAIRKMMTKLSTFQMIHLIIHEMCSVVEDHTVECYDLASQIVDSYVIIFNRTEALDTCMQVNFLIHLFLSYFKFIRNQIQTKMFSFFILTIFTTGLVTSIKQSELNFGYKDVACNLLELAQEKSLQIMKEEQFTKNIIEYILSITCENMNDLNKKLQCKHSMVSETKTLLKDFIEFVESNRFKTVVNWCQSTLETPQHGNSSFLCSTCEMAVSYLKTFSKSEEAKSLVHQVLDKICSLTGSFQVQCSFLGGIFGLYDNAHVSMKTDTVNLNM</sequence>
<feature type="domain" description="Saposin B-type" evidence="3">
    <location>
        <begin position="263"/>
        <end position="304"/>
    </location>
</feature>
<evidence type="ECO:0000313" key="5">
    <source>
        <dbReference type="WBParaSite" id="SMRG1_53700.1"/>
    </source>
</evidence>